<keyword evidence="3" id="KW-1185">Reference proteome</keyword>
<evidence type="ECO:0000313" key="3">
    <source>
        <dbReference type="Proteomes" id="UP001187343"/>
    </source>
</evidence>
<protein>
    <submittedName>
        <fullName evidence="2">Uncharacterized protein</fullName>
    </submittedName>
</protein>
<reference evidence="2" key="1">
    <citation type="submission" date="2023-08" db="EMBL/GenBank/DDBJ databases">
        <title>Chromosome-level Genome Assembly of mud carp (Cirrhinus molitorella).</title>
        <authorList>
            <person name="Liu H."/>
        </authorList>
    </citation>
    <scope>NUCLEOTIDE SEQUENCE</scope>
    <source>
        <strain evidence="2">Prfri</strain>
        <tissue evidence="2">Muscle</tissue>
    </source>
</reference>
<evidence type="ECO:0000256" key="1">
    <source>
        <dbReference type="SAM" id="MobiDB-lite"/>
    </source>
</evidence>
<proteinExistence type="predicted"/>
<accession>A0AA88Q933</accession>
<dbReference type="AlphaFoldDB" id="A0AA88Q933"/>
<gene>
    <name evidence="2" type="ORF">Q8A67_000010</name>
</gene>
<comment type="caution">
    <text evidence="2">The sequence shown here is derived from an EMBL/GenBank/DDBJ whole genome shotgun (WGS) entry which is preliminary data.</text>
</comment>
<feature type="compositionally biased region" description="Basic and acidic residues" evidence="1">
    <location>
        <begin position="58"/>
        <end position="70"/>
    </location>
</feature>
<sequence>MIDKGGGHYARDCQEWMGVEREQVDEQEDGERRNGDLTEVQGEETTDDVSGEAEEGEERSKMEWRDRAESISEEDDEEEEMEQREESEEEEEKGENNEEQRPNEEEKIETVQELESRGGKETYGQTREGLKTKIIRLAKRKSEMDIEQAEQTKEPRSDM</sequence>
<evidence type="ECO:0000313" key="2">
    <source>
        <dbReference type="EMBL" id="KAK2915636.1"/>
    </source>
</evidence>
<organism evidence="2 3">
    <name type="scientific">Cirrhinus molitorella</name>
    <name type="common">mud carp</name>
    <dbReference type="NCBI Taxonomy" id="172907"/>
    <lineage>
        <taxon>Eukaryota</taxon>
        <taxon>Metazoa</taxon>
        <taxon>Chordata</taxon>
        <taxon>Craniata</taxon>
        <taxon>Vertebrata</taxon>
        <taxon>Euteleostomi</taxon>
        <taxon>Actinopterygii</taxon>
        <taxon>Neopterygii</taxon>
        <taxon>Teleostei</taxon>
        <taxon>Ostariophysi</taxon>
        <taxon>Cypriniformes</taxon>
        <taxon>Cyprinidae</taxon>
        <taxon>Labeoninae</taxon>
        <taxon>Labeonini</taxon>
        <taxon>Cirrhinus</taxon>
    </lineage>
</organism>
<feature type="compositionally biased region" description="Acidic residues" evidence="1">
    <location>
        <begin position="41"/>
        <end position="57"/>
    </location>
</feature>
<feature type="region of interest" description="Disordered" evidence="1">
    <location>
        <begin position="1"/>
        <end position="128"/>
    </location>
</feature>
<feature type="compositionally biased region" description="Acidic residues" evidence="1">
    <location>
        <begin position="71"/>
        <end position="93"/>
    </location>
</feature>
<name>A0AA88Q933_9TELE</name>
<feature type="compositionally biased region" description="Basic and acidic residues" evidence="1">
    <location>
        <begin position="94"/>
        <end position="120"/>
    </location>
</feature>
<feature type="compositionally biased region" description="Basic and acidic residues" evidence="1">
    <location>
        <begin position="1"/>
        <end position="36"/>
    </location>
</feature>
<dbReference type="Proteomes" id="UP001187343">
    <property type="component" value="Unassembled WGS sequence"/>
</dbReference>
<dbReference type="EMBL" id="JAUYZG010000001">
    <property type="protein sequence ID" value="KAK2915636.1"/>
    <property type="molecule type" value="Genomic_DNA"/>
</dbReference>